<evidence type="ECO:0000313" key="3">
    <source>
        <dbReference type="Proteomes" id="UP001296776"/>
    </source>
</evidence>
<dbReference type="InterPro" id="IPR013656">
    <property type="entry name" value="PAS_4"/>
</dbReference>
<name>A0AAJ0X9V5_9GAMM</name>
<dbReference type="Pfam" id="PF08448">
    <property type="entry name" value="PAS_4"/>
    <property type="match status" value="1"/>
</dbReference>
<protein>
    <recommendedName>
        <fullName evidence="1">PAS fold-4 domain-containing protein</fullName>
    </recommendedName>
</protein>
<sequence>MTEQADRPRCVHRINADGRISFVNDHWLAFASNNGYETSRTLVLGQALIDAISDEETQHIYAQLIERVCASGRAIRFGYRCDAPDRRRWMQMRMHRLPASEEIEFASELLHEEPRPPVALIHPPRPPSPPEDVLSMCSWCKAVLAEQSWVEIEQAVIKLRLFVADGMPRISHGICPDCKDRLLAGESTS</sequence>
<dbReference type="EMBL" id="NRSJ01000019">
    <property type="protein sequence ID" value="MBK1705171.1"/>
    <property type="molecule type" value="Genomic_DNA"/>
</dbReference>
<dbReference type="Gene3D" id="3.30.450.20">
    <property type="entry name" value="PAS domain"/>
    <property type="match status" value="1"/>
</dbReference>
<dbReference type="Proteomes" id="UP001296776">
    <property type="component" value="Unassembled WGS sequence"/>
</dbReference>
<reference evidence="2" key="2">
    <citation type="journal article" date="2020" name="Microorganisms">
        <title>Osmotic Adaptation and Compatible Solute Biosynthesis of Phototrophic Bacteria as Revealed from Genome Analyses.</title>
        <authorList>
            <person name="Imhoff J.F."/>
            <person name="Rahn T."/>
            <person name="Kunzel S."/>
            <person name="Keller A."/>
            <person name="Neulinger S.C."/>
        </authorList>
    </citation>
    <scope>NUCLEOTIDE SEQUENCE</scope>
    <source>
        <strain evidence="2">DSM 11080</strain>
    </source>
</reference>
<dbReference type="InterPro" id="IPR035965">
    <property type="entry name" value="PAS-like_dom_sf"/>
</dbReference>
<proteinExistence type="predicted"/>
<keyword evidence="3" id="KW-1185">Reference proteome</keyword>
<gene>
    <name evidence="2" type="ORF">CKO40_11615</name>
</gene>
<dbReference type="AlphaFoldDB" id="A0AAJ0X9V5"/>
<feature type="domain" description="PAS fold-4" evidence="1">
    <location>
        <begin position="8"/>
        <end position="99"/>
    </location>
</feature>
<evidence type="ECO:0000313" key="2">
    <source>
        <dbReference type="EMBL" id="MBK1705171.1"/>
    </source>
</evidence>
<accession>A0AAJ0X9V5</accession>
<dbReference type="RefSeq" id="WP_200346385.1">
    <property type="nucleotide sequence ID" value="NZ_NRSJ01000019.1"/>
</dbReference>
<evidence type="ECO:0000259" key="1">
    <source>
        <dbReference type="Pfam" id="PF08448"/>
    </source>
</evidence>
<organism evidence="2 3">
    <name type="scientific">Halochromatium glycolicum</name>
    <dbReference type="NCBI Taxonomy" id="85075"/>
    <lineage>
        <taxon>Bacteria</taxon>
        <taxon>Pseudomonadati</taxon>
        <taxon>Pseudomonadota</taxon>
        <taxon>Gammaproteobacteria</taxon>
        <taxon>Chromatiales</taxon>
        <taxon>Chromatiaceae</taxon>
        <taxon>Halochromatium</taxon>
    </lineage>
</organism>
<comment type="caution">
    <text evidence="2">The sequence shown here is derived from an EMBL/GenBank/DDBJ whole genome shotgun (WGS) entry which is preliminary data.</text>
</comment>
<reference evidence="2" key="1">
    <citation type="submission" date="2017-08" db="EMBL/GenBank/DDBJ databases">
        <authorList>
            <person name="Imhoff J.F."/>
            <person name="Rahn T."/>
            <person name="Kuenzel S."/>
            <person name="Neulinger S.C."/>
        </authorList>
    </citation>
    <scope>NUCLEOTIDE SEQUENCE</scope>
    <source>
        <strain evidence="2">DSM 11080</strain>
    </source>
</reference>
<dbReference type="SUPFAM" id="SSF55785">
    <property type="entry name" value="PYP-like sensor domain (PAS domain)"/>
    <property type="match status" value="1"/>
</dbReference>